<protein>
    <submittedName>
        <fullName evidence="2">DUF4031 domain-containing protein</fullName>
    </submittedName>
</protein>
<dbReference type="PANTHER" id="PTHR21174:SF0">
    <property type="entry name" value="HD PHOSPHOHYDROLASE FAMILY PROTEIN-RELATED"/>
    <property type="match status" value="1"/>
</dbReference>
<dbReference type="EMBL" id="WHJE01000051">
    <property type="protein sequence ID" value="KAE8763888.1"/>
    <property type="molecule type" value="Genomic_DNA"/>
</dbReference>
<dbReference type="Pfam" id="PF13223">
    <property type="entry name" value="DUF4031"/>
    <property type="match status" value="1"/>
</dbReference>
<reference evidence="2 3" key="1">
    <citation type="submission" date="2019-10" db="EMBL/GenBank/DDBJ databases">
        <title>Georgenia wutianyii sp. nov. and Georgenia yuyongxinii sp. nov. isolated from plateau pika (Ochotona curzoniae) in the Qinghai-Tibet plateau of China.</title>
        <authorList>
            <person name="Tian Z."/>
        </authorList>
    </citation>
    <scope>NUCLEOTIDE SEQUENCE [LARGE SCALE GENOMIC DNA]</scope>
    <source>
        <strain evidence="2 3">DSM 21501</strain>
    </source>
</reference>
<sequence length="305" mass="33256">MAILVDPPRWPAHGTVWAHLVSDASLEELHAFARAAAVPPRAFDLDHYDVPVERVPELVAAGAEPVSGRELLARLRRSGLRVRGADRPGERARHRRDDLPRRWTSIPHEADAATWDALGASLLARWTEPHRRYHDDAHLTDVLEHLDVLAAAGATVTRAVVLAAWFHDAVYDGAPGADEEGSARLADAWLADHLPADERAEVVRLVRLTASHAPAADDAAGAALCDADLAILAASPTRYRRYAAAVRAEYDHVPEPLFRAGRAEVLHALLAHDPLFATPQGRSRWEDAARRNVAAELVRLTGEPG</sequence>
<evidence type="ECO:0000259" key="1">
    <source>
        <dbReference type="Pfam" id="PF13223"/>
    </source>
</evidence>
<dbReference type="InterPro" id="IPR009218">
    <property type="entry name" value="HD_phosphohydro"/>
</dbReference>
<comment type="caution">
    <text evidence="2">The sequence shown here is derived from an EMBL/GenBank/DDBJ whole genome shotgun (WGS) entry which is preliminary data.</text>
</comment>
<organism evidence="2 3">
    <name type="scientific">Georgenia thermotolerans</name>
    <dbReference type="NCBI Taxonomy" id="527326"/>
    <lineage>
        <taxon>Bacteria</taxon>
        <taxon>Bacillati</taxon>
        <taxon>Actinomycetota</taxon>
        <taxon>Actinomycetes</taxon>
        <taxon>Micrococcales</taxon>
        <taxon>Bogoriellaceae</taxon>
        <taxon>Georgenia</taxon>
    </lineage>
</organism>
<proteinExistence type="predicted"/>
<gene>
    <name evidence="2" type="ORF">GB883_11835</name>
</gene>
<dbReference type="PANTHER" id="PTHR21174">
    <property type="match status" value="1"/>
</dbReference>
<dbReference type="InterPro" id="IPR025109">
    <property type="entry name" value="DUF4031"/>
</dbReference>
<accession>A0A7J5UNB6</accession>
<dbReference type="Gene3D" id="1.10.472.50">
    <property type="entry name" value="HD-domain/PDEase-like"/>
    <property type="match status" value="1"/>
</dbReference>
<dbReference type="OrthoDB" id="9808993at2"/>
<feature type="domain" description="DUF4031" evidence="1">
    <location>
        <begin position="3"/>
        <end position="77"/>
    </location>
</feature>
<evidence type="ECO:0000313" key="3">
    <source>
        <dbReference type="Proteomes" id="UP000451860"/>
    </source>
</evidence>
<name>A0A7J5UNB6_9MICO</name>
<keyword evidence="3" id="KW-1185">Reference proteome</keyword>
<dbReference type="Proteomes" id="UP000451860">
    <property type="component" value="Unassembled WGS sequence"/>
</dbReference>
<evidence type="ECO:0000313" key="2">
    <source>
        <dbReference type="EMBL" id="KAE8763888.1"/>
    </source>
</evidence>
<dbReference type="SUPFAM" id="SSF109604">
    <property type="entry name" value="HD-domain/PDEase-like"/>
    <property type="match status" value="1"/>
</dbReference>
<dbReference type="RefSeq" id="WP_152203233.1">
    <property type="nucleotide sequence ID" value="NZ_VUKF01000024.1"/>
</dbReference>
<dbReference type="AlphaFoldDB" id="A0A7J5UNB6"/>